<dbReference type="Proteomes" id="UP000292957">
    <property type="component" value="Unassembled WGS sequence"/>
</dbReference>
<keyword evidence="10 13" id="KW-0472">Membrane</keyword>
<dbReference type="InterPro" id="IPR005352">
    <property type="entry name" value="Erg28"/>
</dbReference>
<feature type="transmembrane region" description="Helical" evidence="13">
    <location>
        <begin position="112"/>
        <end position="131"/>
    </location>
</feature>
<accession>A0A4V2K5V3</accession>
<organism evidence="15 16">
    <name type="scientific">Dichomitus squalens</name>
    <dbReference type="NCBI Taxonomy" id="114155"/>
    <lineage>
        <taxon>Eukaryota</taxon>
        <taxon>Fungi</taxon>
        <taxon>Dikarya</taxon>
        <taxon>Basidiomycota</taxon>
        <taxon>Agaricomycotina</taxon>
        <taxon>Agaricomycetes</taxon>
        <taxon>Polyporales</taxon>
        <taxon>Polyporaceae</taxon>
        <taxon>Dichomitus</taxon>
    </lineage>
</organism>
<proteinExistence type="inferred from homology"/>
<evidence type="ECO:0000256" key="5">
    <source>
        <dbReference type="ARBA" id="ARBA00022824"/>
    </source>
</evidence>
<dbReference type="OrthoDB" id="6485510at2759"/>
<evidence type="ECO:0000256" key="9">
    <source>
        <dbReference type="ARBA" id="ARBA00023098"/>
    </source>
</evidence>
<keyword evidence="12" id="KW-0753">Steroid metabolism</keyword>
<dbReference type="EMBL" id="ML143394">
    <property type="protein sequence ID" value="TBU32500.1"/>
    <property type="molecule type" value="Genomic_DNA"/>
</dbReference>
<keyword evidence="9" id="KW-0443">Lipid metabolism</keyword>
<dbReference type="Pfam" id="PF03694">
    <property type="entry name" value="Erg28"/>
    <property type="match status" value="1"/>
</dbReference>
<protein>
    <submittedName>
        <fullName evidence="15">Erg28-like protein</fullName>
    </submittedName>
</protein>
<comment type="subcellular location">
    <subcellularLocation>
        <location evidence="1">Endoplasmic reticulum membrane</location>
        <topology evidence="1">Multi-pass membrane protein</topology>
    </subcellularLocation>
</comment>
<evidence type="ECO:0000256" key="7">
    <source>
        <dbReference type="ARBA" id="ARBA00022989"/>
    </source>
</evidence>
<evidence type="ECO:0000313" key="16">
    <source>
        <dbReference type="Proteomes" id="UP000292082"/>
    </source>
</evidence>
<dbReference type="AlphaFoldDB" id="A0A4V2K5V3"/>
<feature type="transmembrane region" description="Helical" evidence="13">
    <location>
        <begin position="84"/>
        <end position="100"/>
    </location>
</feature>
<evidence type="ECO:0000256" key="6">
    <source>
        <dbReference type="ARBA" id="ARBA00022955"/>
    </source>
</evidence>
<evidence type="ECO:0000256" key="8">
    <source>
        <dbReference type="ARBA" id="ARBA00023011"/>
    </source>
</evidence>
<reference evidence="15 16" key="1">
    <citation type="submission" date="2019-01" db="EMBL/GenBank/DDBJ databases">
        <title>Draft genome sequences of three monokaryotic isolates of the white-rot basidiomycete fungus Dichomitus squalens.</title>
        <authorList>
            <consortium name="DOE Joint Genome Institute"/>
            <person name="Lopez S.C."/>
            <person name="Andreopoulos B."/>
            <person name="Pangilinan J."/>
            <person name="Lipzen A."/>
            <person name="Riley R."/>
            <person name="Ahrendt S."/>
            <person name="Ng V."/>
            <person name="Barry K."/>
            <person name="Daum C."/>
            <person name="Grigoriev I.V."/>
            <person name="Hilden K.S."/>
            <person name="Makela M.R."/>
            <person name="de Vries R.P."/>
        </authorList>
    </citation>
    <scope>NUCLEOTIDE SEQUENCE [LARGE SCALE GENOMIC DNA]</scope>
    <source>
        <strain evidence="15 16">CBS 464.89</strain>
        <strain evidence="14">OM18370.1</strain>
    </source>
</reference>
<keyword evidence="3" id="KW-0444">Lipid biosynthesis</keyword>
<dbReference type="GO" id="GO:0030674">
    <property type="term" value="F:protein-macromolecule adaptor activity"/>
    <property type="evidence" value="ECO:0007669"/>
    <property type="project" value="TreeGrafter"/>
</dbReference>
<evidence type="ECO:0000313" key="15">
    <source>
        <dbReference type="EMBL" id="TBU63076.1"/>
    </source>
</evidence>
<evidence type="ECO:0000256" key="3">
    <source>
        <dbReference type="ARBA" id="ARBA00022516"/>
    </source>
</evidence>
<keyword evidence="5" id="KW-0256">Endoplasmic reticulum</keyword>
<dbReference type="GO" id="GO:0016126">
    <property type="term" value="P:sterol biosynthetic process"/>
    <property type="evidence" value="ECO:0007669"/>
    <property type="project" value="UniProtKB-KW"/>
</dbReference>
<evidence type="ECO:0000256" key="12">
    <source>
        <dbReference type="ARBA" id="ARBA00023221"/>
    </source>
</evidence>
<keyword evidence="7 13" id="KW-1133">Transmembrane helix</keyword>
<keyword evidence="16" id="KW-1185">Reference proteome</keyword>
<keyword evidence="8" id="KW-0756">Sterol biosynthesis</keyword>
<dbReference type="PANTHER" id="PTHR15451:SF19">
    <property type="entry name" value="ERGOSTEROL BIOSYNTHETIC PROTEIN 28 HOMOLOG"/>
    <property type="match status" value="1"/>
</dbReference>
<name>A0A4V2K5V3_9APHY</name>
<dbReference type="GO" id="GO:0005789">
    <property type="term" value="C:endoplasmic reticulum membrane"/>
    <property type="evidence" value="ECO:0007669"/>
    <property type="project" value="UniProtKB-SubCell"/>
</dbReference>
<sequence>MPIFDAVSGYLPQGPGWLPTWQLIVAVTAALNTVSNLTSLTFSRRLYNNAVTSVNPLQARTFAIWTLTSAVVRFYAAYNIHNKLIYDIALFTYLFAFFHFGSEILIYRTAKIAAPVLSPVIVSTSSLIWMLTQYNFYVKA</sequence>
<evidence type="ECO:0000256" key="2">
    <source>
        <dbReference type="ARBA" id="ARBA00005377"/>
    </source>
</evidence>
<keyword evidence="11" id="KW-1207">Sterol metabolism</keyword>
<dbReference type="EMBL" id="ML145091">
    <property type="protein sequence ID" value="TBU63076.1"/>
    <property type="molecule type" value="Genomic_DNA"/>
</dbReference>
<dbReference type="PANTHER" id="PTHR15451">
    <property type="entry name" value="ERGOSTEROL BIOSYNTHETIC PROTEIN 28-RELATED"/>
    <property type="match status" value="1"/>
</dbReference>
<evidence type="ECO:0000313" key="14">
    <source>
        <dbReference type="EMBL" id="TBU32500.1"/>
    </source>
</evidence>
<keyword evidence="6" id="KW-0752">Steroid biosynthesis</keyword>
<comment type="similarity">
    <text evidence="2">Belongs to the ERG28 family.</text>
</comment>
<dbReference type="Proteomes" id="UP000292082">
    <property type="component" value="Unassembled WGS sequence"/>
</dbReference>
<evidence type="ECO:0000256" key="4">
    <source>
        <dbReference type="ARBA" id="ARBA00022692"/>
    </source>
</evidence>
<gene>
    <name evidence="15" type="ORF">BD310DRAFT_917758</name>
    <name evidence="14" type="ORF">BD311DRAFT_750150</name>
</gene>
<keyword evidence="4 13" id="KW-0812">Transmembrane</keyword>
<feature type="transmembrane region" description="Helical" evidence="13">
    <location>
        <begin position="20"/>
        <end position="42"/>
    </location>
</feature>
<dbReference type="STRING" id="114155.A0A4V2K5V3"/>
<evidence type="ECO:0000256" key="1">
    <source>
        <dbReference type="ARBA" id="ARBA00004477"/>
    </source>
</evidence>
<evidence type="ECO:0000256" key="13">
    <source>
        <dbReference type="SAM" id="Phobius"/>
    </source>
</evidence>
<evidence type="ECO:0000256" key="10">
    <source>
        <dbReference type="ARBA" id="ARBA00023136"/>
    </source>
</evidence>
<evidence type="ECO:0000256" key="11">
    <source>
        <dbReference type="ARBA" id="ARBA00023166"/>
    </source>
</evidence>